<dbReference type="EMBL" id="VBOY01000129">
    <property type="protein sequence ID" value="TMQ62543.1"/>
    <property type="molecule type" value="Genomic_DNA"/>
</dbReference>
<dbReference type="Proteomes" id="UP000316609">
    <property type="component" value="Unassembled WGS sequence"/>
</dbReference>
<reference evidence="1 2" key="1">
    <citation type="journal article" date="2019" name="Nat. Microbiol.">
        <title>Mediterranean grassland soil C-N compound turnover is dependent on rainfall and depth, and is mediated by genomically divergent microorganisms.</title>
        <authorList>
            <person name="Diamond S."/>
            <person name="Andeer P.F."/>
            <person name="Li Z."/>
            <person name="Crits-Christoph A."/>
            <person name="Burstein D."/>
            <person name="Anantharaman K."/>
            <person name="Lane K.R."/>
            <person name="Thomas B.C."/>
            <person name="Pan C."/>
            <person name="Northen T.R."/>
            <person name="Banfield J.F."/>
        </authorList>
    </citation>
    <scope>NUCLEOTIDE SEQUENCE [LARGE SCALE GENOMIC DNA]</scope>
    <source>
        <strain evidence="1">WS_8</strain>
    </source>
</reference>
<accession>A0A538TFZ4</accession>
<gene>
    <name evidence="1" type="ORF">E6K78_11495</name>
</gene>
<comment type="caution">
    <text evidence="1">The sequence shown here is derived from an EMBL/GenBank/DDBJ whole genome shotgun (WGS) entry which is preliminary data.</text>
</comment>
<evidence type="ECO:0000313" key="1">
    <source>
        <dbReference type="EMBL" id="TMQ62543.1"/>
    </source>
</evidence>
<protein>
    <submittedName>
        <fullName evidence="1">Uncharacterized protein</fullName>
    </submittedName>
</protein>
<name>A0A538TFZ4_UNCEI</name>
<sequence>MGKQNALSARDIDKGKTYRCIEGFVAELGDGSEFAMRRGQTIRGSHPAVKRCAPYFVEADTPENEWPTPGWDHVIASDIEADQRLRHERDAKHPPQRSADESYEVTTAFATAGRAFNVGDRIRRDDPVVAGNESYLVIPARPLVL</sequence>
<evidence type="ECO:0000313" key="2">
    <source>
        <dbReference type="Proteomes" id="UP000316609"/>
    </source>
</evidence>
<proteinExistence type="predicted"/>
<dbReference type="AlphaFoldDB" id="A0A538TFZ4"/>
<organism evidence="1 2">
    <name type="scientific">Eiseniibacteriota bacterium</name>
    <dbReference type="NCBI Taxonomy" id="2212470"/>
    <lineage>
        <taxon>Bacteria</taxon>
        <taxon>Candidatus Eiseniibacteriota</taxon>
    </lineage>
</organism>